<evidence type="ECO:0000256" key="1">
    <source>
        <dbReference type="SAM" id="MobiDB-lite"/>
    </source>
</evidence>
<accession>A0ABQ6ILZ4</accession>
<dbReference type="InterPro" id="IPR011990">
    <property type="entry name" value="TPR-like_helical_dom_sf"/>
</dbReference>
<dbReference type="Gene3D" id="1.25.40.10">
    <property type="entry name" value="Tetratricopeptide repeat domain"/>
    <property type="match status" value="1"/>
</dbReference>
<dbReference type="SUPFAM" id="SSF48452">
    <property type="entry name" value="TPR-like"/>
    <property type="match status" value="1"/>
</dbReference>
<sequence>MTEQPGIRSSALRGAVDLSSLGQGPTGGEATGGGVQPGSIRVDATEATFEELMLSTREVPAIVVLWSASHPETEKAVTDSVAVAERLGGRLRVIGVDVDAARAIASAFQAQQIPMTVAVIAAQPMPLYPGLQPVEQMEKVFAEVVKVAGENGVNGRIDVGAEPAEQEPEPLSPEHQAAYDAIEQGDFAAAVEAYEAALKKNPKDADAAAGLANVSLMERTQGADLDTARRAAADAPDDIDAQLLVADLDVLGGHVEDAFSRLIDLVRRTIEDDRERVRTRLVELFEVVGAQDERVVKARRALMSALF</sequence>
<reference evidence="3" key="1">
    <citation type="journal article" date="2019" name="Int. J. Syst. Evol. Microbiol.">
        <title>The Global Catalogue of Microorganisms (GCM) 10K type strain sequencing project: providing services to taxonomists for standard genome sequencing and annotation.</title>
        <authorList>
            <consortium name="The Broad Institute Genomics Platform"/>
            <consortium name="The Broad Institute Genome Sequencing Center for Infectious Disease"/>
            <person name="Wu L."/>
            <person name="Ma J."/>
        </authorList>
    </citation>
    <scope>NUCLEOTIDE SEQUENCE [LARGE SCALE GENOMIC DNA]</scope>
    <source>
        <strain evidence="3">NBRC 113072</strain>
    </source>
</reference>
<dbReference type="SUPFAM" id="SSF52833">
    <property type="entry name" value="Thioredoxin-like"/>
    <property type="match status" value="1"/>
</dbReference>
<evidence type="ECO:0000313" key="2">
    <source>
        <dbReference type="EMBL" id="GMA38771.1"/>
    </source>
</evidence>
<organism evidence="2 3">
    <name type="scientific">Mobilicoccus caccae</name>
    <dbReference type="NCBI Taxonomy" id="1859295"/>
    <lineage>
        <taxon>Bacteria</taxon>
        <taxon>Bacillati</taxon>
        <taxon>Actinomycetota</taxon>
        <taxon>Actinomycetes</taxon>
        <taxon>Micrococcales</taxon>
        <taxon>Dermatophilaceae</taxon>
        <taxon>Mobilicoccus</taxon>
    </lineage>
</organism>
<proteinExistence type="predicted"/>
<dbReference type="Proteomes" id="UP001157126">
    <property type="component" value="Unassembled WGS sequence"/>
</dbReference>
<dbReference type="Pfam" id="PF14559">
    <property type="entry name" value="TPR_19"/>
    <property type="match status" value="1"/>
</dbReference>
<keyword evidence="3" id="KW-1185">Reference proteome</keyword>
<dbReference type="EMBL" id="BSUO01000001">
    <property type="protein sequence ID" value="GMA38771.1"/>
    <property type="molecule type" value="Genomic_DNA"/>
</dbReference>
<feature type="compositionally biased region" description="Gly residues" evidence="1">
    <location>
        <begin position="24"/>
        <end position="36"/>
    </location>
</feature>
<name>A0ABQ6ILZ4_9MICO</name>
<comment type="caution">
    <text evidence="2">The sequence shown here is derived from an EMBL/GenBank/DDBJ whole genome shotgun (WGS) entry which is preliminary data.</text>
</comment>
<dbReference type="RefSeq" id="WP_284302812.1">
    <property type="nucleotide sequence ID" value="NZ_BSUO01000001.1"/>
</dbReference>
<dbReference type="Gene3D" id="3.40.30.10">
    <property type="entry name" value="Glutaredoxin"/>
    <property type="match status" value="1"/>
</dbReference>
<protein>
    <submittedName>
        <fullName evidence="2">Thioredoxin</fullName>
    </submittedName>
</protein>
<dbReference type="Pfam" id="PF14561">
    <property type="entry name" value="TPR_20"/>
    <property type="match status" value="1"/>
</dbReference>
<gene>
    <name evidence="2" type="ORF">GCM10025883_08160</name>
</gene>
<feature type="region of interest" description="Disordered" evidence="1">
    <location>
        <begin position="18"/>
        <end position="39"/>
    </location>
</feature>
<dbReference type="InterPro" id="IPR036249">
    <property type="entry name" value="Thioredoxin-like_sf"/>
</dbReference>
<evidence type="ECO:0000313" key="3">
    <source>
        <dbReference type="Proteomes" id="UP001157126"/>
    </source>
</evidence>